<reference evidence="2 3" key="1">
    <citation type="submission" date="2018-11" db="EMBL/GenBank/DDBJ databases">
        <authorList>
            <consortium name="Pathogen Informatics"/>
        </authorList>
    </citation>
    <scope>NUCLEOTIDE SEQUENCE [LARGE SCALE GENOMIC DNA]</scope>
</reference>
<name>A0A3P7PSZ6_DIBLA</name>
<feature type="region of interest" description="Disordered" evidence="1">
    <location>
        <begin position="152"/>
        <end position="202"/>
    </location>
</feature>
<dbReference type="AlphaFoldDB" id="A0A3P7PSZ6"/>
<keyword evidence="3" id="KW-1185">Reference proteome</keyword>
<dbReference type="Proteomes" id="UP000281553">
    <property type="component" value="Unassembled WGS sequence"/>
</dbReference>
<dbReference type="OrthoDB" id="412600at2759"/>
<organism evidence="2 3">
    <name type="scientific">Dibothriocephalus latus</name>
    <name type="common">Fish tapeworm</name>
    <name type="synonym">Diphyllobothrium latum</name>
    <dbReference type="NCBI Taxonomy" id="60516"/>
    <lineage>
        <taxon>Eukaryota</taxon>
        <taxon>Metazoa</taxon>
        <taxon>Spiralia</taxon>
        <taxon>Lophotrochozoa</taxon>
        <taxon>Platyhelminthes</taxon>
        <taxon>Cestoda</taxon>
        <taxon>Eucestoda</taxon>
        <taxon>Diphyllobothriidea</taxon>
        <taxon>Diphyllobothriidae</taxon>
        <taxon>Dibothriocephalus</taxon>
    </lineage>
</organism>
<gene>
    <name evidence="2" type="ORF">DILT_LOCUS14150</name>
</gene>
<accession>A0A3P7PSZ6</accession>
<evidence type="ECO:0000313" key="3">
    <source>
        <dbReference type="Proteomes" id="UP000281553"/>
    </source>
</evidence>
<protein>
    <submittedName>
        <fullName evidence="2">Uncharacterized protein</fullName>
    </submittedName>
</protein>
<proteinExistence type="predicted"/>
<sequence>MGTDAGGVPIKDWVHPLNLGLIQALPIPANVPFLGCVADAFVPQLGRSGSKPGRDKTVGLLVGSTLESWPKDGAEKKSKKSEPDLGPGIVVDLGVQLIPSAYSLAPLRGKFHEPKQLASNNGQDWVTLRTHVNDALLNPEVDTACTWSLDPSSATPWLPQKTQSSGEDAPEGSVPSTPATPKENATQAVPQEKEDISAATATTSATSSGWRVYRLMATGPNSLGTCAFPIGSLELYGRIVGVHEEVRRKMYTRRFIFIVK</sequence>
<evidence type="ECO:0000313" key="2">
    <source>
        <dbReference type="EMBL" id="VDN22892.1"/>
    </source>
</evidence>
<feature type="compositionally biased region" description="Polar residues" evidence="1">
    <location>
        <begin position="174"/>
        <end position="189"/>
    </location>
</feature>
<evidence type="ECO:0000256" key="1">
    <source>
        <dbReference type="SAM" id="MobiDB-lite"/>
    </source>
</evidence>
<dbReference type="EMBL" id="UYRU01072966">
    <property type="protein sequence ID" value="VDN22892.1"/>
    <property type="molecule type" value="Genomic_DNA"/>
</dbReference>
<feature type="compositionally biased region" description="Polar residues" evidence="1">
    <location>
        <begin position="152"/>
        <end position="166"/>
    </location>
</feature>